<reference evidence="1 2" key="1">
    <citation type="submission" date="2019-02" db="EMBL/GenBank/DDBJ databases">
        <title>Genomic Encyclopedia of Type Strains, Phase IV (KMG-IV): sequencing the most valuable type-strain genomes for metagenomic binning, comparative biology and taxonomic classification.</title>
        <authorList>
            <person name="Goeker M."/>
        </authorList>
    </citation>
    <scope>NUCLEOTIDE SEQUENCE [LARGE SCALE GENOMIC DNA]</scope>
    <source>
        <strain evidence="1 2">DSM 19570</strain>
    </source>
</reference>
<sequence>MKKVTAESARAYVADADLPAAPPRMRGDPAPTATLALEAGRAQAAVVGSEVVSFAADVAPEWRQDLIHSSLLAQLVAKKRVPDASRIFERYDAHFDVLKNVGWVMLKEDFAIYTESGQNFEAHKAIVNVAAMLLGPATSSLALVTGTLDALHSMDASSPWITLFSRESQSAQTASFQISLAETAADGGIVVSLMAFGLEARTGMTQVLFFKARASEATLRHCSAKVTIDTHVLASAREGLKQRLAAHTNRYIMALPEI</sequence>
<comment type="caution">
    <text evidence="1">The sequence shown here is derived from an EMBL/GenBank/DDBJ whole genome shotgun (WGS) entry which is preliminary data.</text>
</comment>
<organism evidence="1 2">
    <name type="scientific">Rivibacter subsaxonicus</name>
    <dbReference type="NCBI Taxonomy" id="457575"/>
    <lineage>
        <taxon>Bacteria</taxon>
        <taxon>Pseudomonadati</taxon>
        <taxon>Pseudomonadota</taxon>
        <taxon>Betaproteobacteria</taxon>
        <taxon>Burkholderiales</taxon>
        <taxon>Rivibacter</taxon>
    </lineage>
</organism>
<dbReference type="Proteomes" id="UP000293671">
    <property type="component" value="Unassembled WGS sequence"/>
</dbReference>
<proteinExistence type="predicted"/>
<gene>
    <name evidence="1" type="ORF">EV670_3262</name>
</gene>
<evidence type="ECO:0000313" key="2">
    <source>
        <dbReference type="Proteomes" id="UP000293671"/>
    </source>
</evidence>
<dbReference type="RefSeq" id="WP_130434097.1">
    <property type="nucleotide sequence ID" value="NZ_SHKP01000008.1"/>
</dbReference>
<dbReference type="EMBL" id="SHKP01000008">
    <property type="protein sequence ID" value="RZT93710.1"/>
    <property type="molecule type" value="Genomic_DNA"/>
</dbReference>
<evidence type="ECO:0000313" key="1">
    <source>
        <dbReference type="EMBL" id="RZT93710.1"/>
    </source>
</evidence>
<dbReference type="AlphaFoldDB" id="A0A4Q7VDC1"/>
<protein>
    <submittedName>
        <fullName evidence="1">Uncharacterized protein</fullName>
    </submittedName>
</protein>
<dbReference type="OrthoDB" id="9078243at2"/>
<accession>A0A4Q7VDC1</accession>
<name>A0A4Q7VDC1_9BURK</name>
<keyword evidence="2" id="KW-1185">Reference proteome</keyword>